<dbReference type="SMART" id="SM00671">
    <property type="entry name" value="SEL1"/>
    <property type="match status" value="8"/>
</dbReference>
<dbReference type="PANTHER" id="PTHR11102">
    <property type="entry name" value="SEL-1-LIKE PROTEIN"/>
    <property type="match status" value="1"/>
</dbReference>
<dbReference type="InterPro" id="IPR006597">
    <property type="entry name" value="Sel1-like"/>
</dbReference>
<dbReference type="PANTHER" id="PTHR11102:SF160">
    <property type="entry name" value="ERAD-ASSOCIATED E3 UBIQUITIN-PROTEIN LIGASE COMPONENT HRD3"/>
    <property type="match status" value="1"/>
</dbReference>
<dbReference type="Gene3D" id="1.25.40.10">
    <property type="entry name" value="Tetratricopeptide repeat domain"/>
    <property type="match status" value="2"/>
</dbReference>
<comment type="caution">
    <text evidence="1">The sequence shown here is derived from an EMBL/GenBank/DDBJ whole genome shotgun (WGS) entry which is preliminary data.</text>
</comment>
<protein>
    <submittedName>
        <fullName evidence="1">Sel1 repeat family protein</fullName>
    </submittedName>
</protein>
<dbReference type="SUPFAM" id="SSF81901">
    <property type="entry name" value="HCP-like"/>
    <property type="match status" value="2"/>
</dbReference>
<organism evidence="1 2">
    <name type="scientific">Clostridium senegalense</name>
    <dbReference type="NCBI Taxonomy" id="1465809"/>
    <lineage>
        <taxon>Bacteria</taxon>
        <taxon>Bacillati</taxon>
        <taxon>Bacillota</taxon>
        <taxon>Clostridia</taxon>
        <taxon>Eubacteriales</taxon>
        <taxon>Clostridiaceae</taxon>
        <taxon>Clostridium</taxon>
    </lineage>
</organism>
<evidence type="ECO:0000313" key="1">
    <source>
        <dbReference type="EMBL" id="NEU04140.1"/>
    </source>
</evidence>
<dbReference type="Proteomes" id="UP000481872">
    <property type="component" value="Unassembled WGS sequence"/>
</dbReference>
<evidence type="ECO:0000313" key="2">
    <source>
        <dbReference type="Proteomes" id="UP000481872"/>
    </source>
</evidence>
<name>A0A6M0H019_9CLOT</name>
<reference evidence="1 2" key="1">
    <citation type="submission" date="2020-02" db="EMBL/GenBank/DDBJ databases">
        <title>Genome assembly of a novel Clostridium senegalense strain.</title>
        <authorList>
            <person name="Gupta T.B."/>
            <person name="Jauregui R."/>
            <person name="Maclean P."/>
            <person name="Nawarathana A."/>
            <person name="Brightwell G."/>
        </authorList>
    </citation>
    <scope>NUCLEOTIDE SEQUENCE [LARGE SCALE GENOMIC DNA]</scope>
    <source>
        <strain evidence="1 2">AGRFS4</strain>
    </source>
</reference>
<dbReference type="InterPro" id="IPR011990">
    <property type="entry name" value="TPR-like_helical_dom_sf"/>
</dbReference>
<dbReference type="EMBL" id="JAAGPU010000005">
    <property type="protein sequence ID" value="NEU04140.1"/>
    <property type="molecule type" value="Genomic_DNA"/>
</dbReference>
<sequence length="575" mass="67217">MKRYIKNTKLIFKKIDMLMKKININKKDGNEFLNKGILNYKNNDYKEAKKFLEIALNLGFLDASYYLGLIHLDDRFEYFNYEKAKEYFYISAIKGNSSAQNNLGALFLNVYKDYEKAIKWFKLSAQSGEIKAQSNLGQIYYKGLGVEVDYIEAEKWLKKASINGYKFADEFLYNLYDEDGNIIDIKNKKISIKNGIEKGECKSFYEMGQLYANGLGVSKDYEKAVEYFHKAAELGYEDAYEMLGSIYWVGLDNIDRDYKKSRYWYEKAAALGNPKAKLNLGVIYSKGLSVKKDYEKAFNFYLSAAKDGKMEAQFNVACNFQDGKGVEKNDKEAVKWFLKAAESGDKDAKYELGLCYKYGKGVEKNLNMATNYFIDSFENGCKLSENHLKDIRKIEKLNKNIIFTPKFYKNYIVKNEYKIEIPIEWDIDIIYNDDEKKDLKIIGKSDKYKINDIKLWITFVEFPYSNELELAKYMKGMGVDNIKKFKINDNDALSFTKENTIGKTREIYIIRGENSIYFLKISLDSYIKDEYRQVINHILNSFKILNIKRHVYDKQLVNEMTKKAINLFNIINNDD</sequence>
<dbReference type="AlphaFoldDB" id="A0A6M0H019"/>
<accession>A0A6M0H019</accession>
<keyword evidence="2" id="KW-1185">Reference proteome</keyword>
<dbReference type="Pfam" id="PF08238">
    <property type="entry name" value="Sel1"/>
    <property type="match status" value="9"/>
</dbReference>
<dbReference type="InterPro" id="IPR050767">
    <property type="entry name" value="Sel1_AlgK"/>
</dbReference>
<proteinExistence type="predicted"/>
<gene>
    <name evidence="1" type="ORF">G3M99_04560</name>
</gene>
<dbReference type="RefSeq" id="WP_199869350.1">
    <property type="nucleotide sequence ID" value="NZ_JAAGPU010000005.1"/>
</dbReference>